<evidence type="ECO:0000259" key="10">
    <source>
        <dbReference type="PROSITE" id="PS51462"/>
    </source>
</evidence>
<evidence type="ECO:0000256" key="1">
    <source>
        <dbReference type="ARBA" id="ARBA00001946"/>
    </source>
</evidence>
<organism evidence="11 12">
    <name type="scientific">Sphingoaurantiacus capsulatus</name>
    <dbReference type="NCBI Taxonomy" id="1771310"/>
    <lineage>
        <taxon>Bacteria</taxon>
        <taxon>Pseudomonadati</taxon>
        <taxon>Pseudomonadota</taxon>
        <taxon>Alphaproteobacteria</taxon>
        <taxon>Sphingomonadales</taxon>
        <taxon>Sphingosinicellaceae</taxon>
        <taxon>Sphingoaurantiacus</taxon>
    </lineage>
</organism>
<dbReference type="Gene3D" id="3.90.79.20">
    <property type="match status" value="1"/>
</dbReference>
<evidence type="ECO:0000313" key="12">
    <source>
        <dbReference type="Proteomes" id="UP001595615"/>
    </source>
</evidence>
<dbReference type="Pfam" id="PF09297">
    <property type="entry name" value="Zn_ribbon_NUD"/>
    <property type="match status" value="1"/>
</dbReference>
<dbReference type="Gene3D" id="3.90.79.10">
    <property type="entry name" value="Nucleoside Triphosphate Pyrophosphohydrolase"/>
    <property type="match status" value="1"/>
</dbReference>
<evidence type="ECO:0000256" key="3">
    <source>
        <dbReference type="ARBA" id="ARBA00009595"/>
    </source>
</evidence>
<reference evidence="12" key="1">
    <citation type="journal article" date="2019" name="Int. J. Syst. Evol. Microbiol.">
        <title>The Global Catalogue of Microorganisms (GCM) 10K type strain sequencing project: providing services to taxonomists for standard genome sequencing and annotation.</title>
        <authorList>
            <consortium name="The Broad Institute Genomics Platform"/>
            <consortium name="The Broad Institute Genome Sequencing Center for Infectious Disease"/>
            <person name="Wu L."/>
            <person name="Ma J."/>
        </authorList>
    </citation>
    <scope>NUCLEOTIDE SEQUENCE [LARGE SCALE GENOMIC DNA]</scope>
    <source>
        <strain evidence="12">KCTC 42644</strain>
    </source>
</reference>
<evidence type="ECO:0000256" key="5">
    <source>
        <dbReference type="ARBA" id="ARBA00022723"/>
    </source>
</evidence>
<dbReference type="CDD" id="cd03429">
    <property type="entry name" value="NUDIX_NADH_pyrophosphatase_Nudt13"/>
    <property type="match status" value="1"/>
</dbReference>
<comment type="catalytic activity">
    <reaction evidence="9">
        <text>a 5'-end NAD(+)-phospho-ribonucleoside in mRNA + H2O = a 5'-end phospho-adenosine-phospho-ribonucleoside in mRNA + beta-nicotinamide D-ribonucleotide + 2 H(+)</text>
        <dbReference type="Rhea" id="RHEA:60876"/>
        <dbReference type="Rhea" id="RHEA-COMP:15698"/>
        <dbReference type="Rhea" id="RHEA-COMP:15719"/>
        <dbReference type="ChEBI" id="CHEBI:14649"/>
        <dbReference type="ChEBI" id="CHEBI:15377"/>
        <dbReference type="ChEBI" id="CHEBI:15378"/>
        <dbReference type="ChEBI" id="CHEBI:144029"/>
        <dbReference type="ChEBI" id="CHEBI:144051"/>
    </reaction>
    <physiologicalReaction direction="left-to-right" evidence="9">
        <dbReference type="Rhea" id="RHEA:60877"/>
    </physiologicalReaction>
</comment>
<dbReference type="InterPro" id="IPR015375">
    <property type="entry name" value="NADH_PPase-like_N"/>
</dbReference>
<comment type="cofactor">
    <cofactor evidence="1">
        <name>Mg(2+)</name>
        <dbReference type="ChEBI" id="CHEBI:18420"/>
    </cofactor>
</comment>
<accession>A0ABV7XHL2</accession>
<sequence length="302" mass="32872">MTFDPFTAPLSAVHVGFTGNRIDRDDRIRRDPETLWAMTMDPTARWLVLDDLRPLARATADSVELAWVRRSEAPRGDTVFLGVDAEGTPRFAVAGSAAGLDGEPMDARALATRLSGDQAGLVAQARSLVDWHLRHGFCAACGGQTKLDKGGYERDCTACGAEHFPRTDPVAIMLSIDVANDRCLLGRQPRFPKGFLSALAGFVEPGESFEEAVARELYEEAGVRTGRVRYVASQPWPFPSSLMMGAFAEATSTDIRIDETELEEVVWMSRDDVRSALAGQGPFAAPPPLAIAHTLLKAWIDL</sequence>
<dbReference type="Pfam" id="PF00293">
    <property type="entry name" value="NUDIX"/>
    <property type="match status" value="1"/>
</dbReference>
<protein>
    <recommendedName>
        <fullName evidence="4">NAD(+) diphosphatase</fullName>
        <ecNumber evidence="4">3.6.1.22</ecNumber>
    </recommendedName>
</protein>
<evidence type="ECO:0000256" key="7">
    <source>
        <dbReference type="ARBA" id="ARBA00022842"/>
    </source>
</evidence>
<comment type="caution">
    <text evidence="11">The sequence shown here is derived from an EMBL/GenBank/DDBJ whole genome shotgun (WGS) entry which is preliminary data.</text>
</comment>
<dbReference type="EC" id="3.6.1.22" evidence="4"/>
<dbReference type="NCBIfam" id="NF001299">
    <property type="entry name" value="PRK00241.1"/>
    <property type="match status" value="1"/>
</dbReference>
<keyword evidence="8" id="KW-0520">NAD</keyword>
<dbReference type="Pfam" id="PF09296">
    <property type="entry name" value="NUDIX-like"/>
    <property type="match status" value="1"/>
</dbReference>
<dbReference type="InterPro" id="IPR000086">
    <property type="entry name" value="NUDIX_hydrolase_dom"/>
</dbReference>
<dbReference type="Proteomes" id="UP001595615">
    <property type="component" value="Unassembled WGS sequence"/>
</dbReference>
<name>A0ABV7XHL2_9SPHN</name>
<dbReference type="PROSITE" id="PS51462">
    <property type="entry name" value="NUDIX"/>
    <property type="match status" value="1"/>
</dbReference>
<evidence type="ECO:0000256" key="2">
    <source>
        <dbReference type="ARBA" id="ARBA00001947"/>
    </source>
</evidence>
<evidence type="ECO:0000313" key="11">
    <source>
        <dbReference type="EMBL" id="MFC3714209.1"/>
    </source>
</evidence>
<dbReference type="InterPro" id="IPR015376">
    <property type="entry name" value="Znr_NADH_PPase"/>
</dbReference>
<keyword evidence="12" id="KW-1185">Reference proteome</keyword>
<dbReference type="SUPFAM" id="SSF55811">
    <property type="entry name" value="Nudix"/>
    <property type="match status" value="1"/>
</dbReference>
<evidence type="ECO:0000256" key="8">
    <source>
        <dbReference type="ARBA" id="ARBA00023027"/>
    </source>
</evidence>
<keyword evidence="6 11" id="KW-0378">Hydrolase</keyword>
<dbReference type="InterPro" id="IPR050241">
    <property type="entry name" value="NAD-cap_RNA_hydrolase_NudC"/>
</dbReference>
<evidence type="ECO:0000256" key="9">
    <source>
        <dbReference type="ARBA" id="ARBA00023679"/>
    </source>
</evidence>
<dbReference type="EMBL" id="JBHRXV010000011">
    <property type="protein sequence ID" value="MFC3714209.1"/>
    <property type="molecule type" value="Genomic_DNA"/>
</dbReference>
<dbReference type="PANTHER" id="PTHR42904">
    <property type="entry name" value="NUDIX HYDROLASE, NUDC SUBFAMILY"/>
    <property type="match status" value="1"/>
</dbReference>
<evidence type="ECO:0000256" key="6">
    <source>
        <dbReference type="ARBA" id="ARBA00022801"/>
    </source>
</evidence>
<keyword evidence="7" id="KW-0460">Magnesium</keyword>
<proteinExistence type="inferred from homology"/>
<comment type="similarity">
    <text evidence="3">Belongs to the Nudix hydrolase family. NudC subfamily.</text>
</comment>
<dbReference type="PANTHER" id="PTHR42904:SF6">
    <property type="entry name" value="NAD-CAPPED RNA HYDROLASE NUDT12"/>
    <property type="match status" value="1"/>
</dbReference>
<dbReference type="PROSITE" id="PS00893">
    <property type="entry name" value="NUDIX_BOX"/>
    <property type="match status" value="1"/>
</dbReference>
<dbReference type="InterPro" id="IPR049734">
    <property type="entry name" value="NudC-like_C"/>
</dbReference>
<keyword evidence="5" id="KW-0479">Metal-binding</keyword>
<dbReference type="InterPro" id="IPR015797">
    <property type="entry name" value="NUDIX_hydrolase-like_dom_sf"/>
</dbReference>
<dbReference type="RefSeq" id="WP_380863423.1">
    <property type="nucleotide sequence ID" value="NZ_JBHRXV010000011.1"/>
</dbReference>
<gene>
    <name evidence="11" type="primary">nudC</name>
    <name evidence="11" type="ORF">ACFOMD_16695</name>
</gene>
<dbReference type="InterPro" id="IPR020084">
    <property type="entry name" value="NUDIX_hydrolase_CS"/>
</dbReference>
<evidence type="ECO:0000256" key="4">
    <source>
        <dbReference type="ARBA" id="ARBA00012381"/>
    </source>
</evidence>
<feature type="domain" description="Nudix hydrolase" evidence="10">
    <location>
        <begin position="165"/>
        <end position="291"/>
    </location>
</feature>
<comment type="cofactor">
    <cofactor evidence="2">
        <name>Zn(2+)</name>
        <dbReference type="ChEBI" id="CHEBI:29105"/>
    </cofactor>
</comment>
<dbReference type="GO" id="GO:0016787">
    <property type="term" value="F:hydrolase activity"/>
    <property type="evidence" value="ECO:0007669"/>
    <property type="project" value="UniProtKB-KW"/>
</dbReference>